<reference evidence="2 3" key="1">
    <citation type="submission" date="2015-08" db="EMBL/GenBank/DDBJ databases">
        <title>Next Generation Sequencing and Analysis of the Genome of Puccinia sorghi L Schw, the Causal Agent of Maize Common Rust.</title>
        <authorList>
            <person name="Rochi L."/>
            <person name="Burguener G."/>
            <person name="Darino M."/>
            <person name="Turjanski A."/>
            <person name="Kreff E."/>
            <person name="Dieguez M.J."/>
            <person name="Sacco F."/>
        </authorList>
    </citation>
    <scope>NUCLEOTIDE SEQUENCE [LARGE SCALE GENOMIC DNA]</scope>
    <source>
        <strain evidence="2 3">RO10H11247</strain>
    </source>
</reference>
<comment type="caution">
    <text evidence="2">The sequence shown here is derived from an EMBL/GenBank/DDBJ whole genome shotgun (WGS) entry which is preliminary data.</text>
</comment>
<proteinExistence type="predicted"/>
<evidence type="ECO:0000313" key="3">
    <source>
        <dbReference type="Proteomes" id="UP000037035"/>
    </source>
</evidence>
<accession>A0A0L6VD24</accession>
<keyword evidence="3" id="KW-1185">Reference proteome</keyword>
<sequence>PKVKACTHCLSRLDKKGPLFTCHTLSHPNQTKIQLGCYSVTYHPVKVPNKAMCKCCLLFLPSVRTKYIRDLEEYRDQLLEFLTTTDGGEILPDSATIITYIHREVQQASIVKRRQDMRSKEPTHTKAPGKKWTRSGREYEEPKLTLQKNLVQMSEVDMQNLREASFVTPNFLQK</sequence>
<evidence type="ECO:0000256" key="1">
    <source>
        <dbReference type="SAM" id="MobiDB-lite"/>
    </source>
</evidence>
<gene>
    <name evidence="2" type="ORF">VP01_2017g5</name>
</gene>
<dbReference type="AlphaFoldDB" id="A0A0L6VD24"/>
<evidence type="ECO:0000313" key="2">
    <source>
        <dbReference type="EMBL" id="KNZ58010.1"/>
    </source>
</evidence>
<name>A0A0L6VD24_9BASI</name>
<feature type="non-terminal residue" evidence="2">
    <location>
        <position position="1"/>
    </location>
</feature>
<protein>
    <submittedName>
        <fullName evidence="2">Uncharacterized protein</fullName>
    </submittedName>
</protein>
<dbReference type="VEuPathDB" id="FungiDB:VP01_2017g5"/>
<feature type="region of interest" description="Disordered" evidence="1">
    <location>
        <begin position="114"/>
        <end position="138"/>
    </location>
</feature>
<feature type="compositionally biased region" description="Basic and acidic residues" evidence="1">
    <location>
        <begin position="114"/>
        <end position="124"/>
    </location>
</feature>
<dbReference type="OrthoDB" id="2507107at2759"/>
<dbReference type="EMBL" id="LAVV01006857">
    <property type="protein sequence ID" value="KNZ58010.1"/>
    <property type="molecule type" value="Genomic_DNA"/>
</dbReference>
<organism evidence="2 3">
    <name type="scientific">Puccinia sorghi</name>
    <dbReference type="NCBI Taxonomy" id="27349"/>
    <lineage>
        <taxon>Eukaryota</taxon>
        <taxon>Fungi</taxon>
        <taxon>Dikarya</taxon>
        <taxon>Basidiomycota</taxon>
        <taxon>Pucciniomycotina</taxon>
        <taxon>Pucciniomycetes</taxon>
        <taxon>Pucciniales</taxon>
        <taxon>Pucciniaceae</taxon>
        <taxon>Puccinia</taxon>
    </lineage>
</organism>
<dbReference type="Proteomes" id="UP000037035">
    <property type="component" value="Unassembled WGS sequence"/>
</dbReference>